<proteinExistence type="predicted"/>
<dbReference type="WBParaSite" id="TCNE_0001402501-mRNA-1">
    <property type="protein sequence ID" value="TCNE_0001402501-mRNA-1"/>
    <property type="gene ID" value="TCNE_0001402501"/>
</dbReference>
<keyword evidence="4" id="KW-1185">Reference proteome</keyword>
<feature type="transmembrane region" description="Helical" evidence="1">
    <location>
        <begin position="128"/>
        <end position="145"/>
    </location>
</feature>
<feature type="chain" id="PRO_5044553515" evidence="2">
    <location>
        <begin position="19"/>
        <end position="172"/>
    </location>
</feature>
<name>A0A183UZV5_TOXCA</name>
<evidence type="ECO:0000313" key="4">
    <source>
        <dbReference type="Proteomes" id="UP000050794"/>
    </source>
</evidence>
<keyword evidence="1" id="KW-0812">Transmembrane</keyword>
<dbReference type="EMBL" id="UYWY01022022">
    <property type="protein sequence ID" value="VDM45346.1"/>
    <property type="molecule type" value="Genomic_DNA"/>
</dbReference>
<evidence type="ECO:0000256" key="1">
    <source>
        <dbReference type="SAM" id="Phobius"/>
    </source>
</evidence>
<feature type="signal peptide" evidence="2">
    <location>
        <begin position="1"/>
        <end position="18"/>
    </location>
</feature>
<dbReference type="AlphaFoldDB" id="A0A183UZV5"/>
<sequence length="172" mass="19613">MMMLAMRAFLSVAPVVFAVVTTSLCASKNEAAAKPADAAAPGVLPIPCQHSRQAKSRRWRWQGNSKGFYGRRYRRHYGQCGFVRQNNGGIQLWNVWLVMFVTLAMFPAIQSEVRSRDRFIIPREYFELNKSFFSFGFFAICGAMLTNWVRCFVACVIAQLNFITMTPLLIRP</sequence>
<keyword evidence="2" id="KW-0732">Signal</keyword>
<accession>A0A183UZV5</accession>
<keyword evidence="1" id="KW-1133">Transmembrane helix</keyword>
<evidence type="ECO:0000313" key="3">
    <source>
        <dbReference type="EMBL" id="VDM45346.1"/>
    </source>
</evidence>
<feature type="transmembrane region" description="Helical" evidence="1">
    <location>
        <begin position="90"/>
        <end position="108"/>
    </location>
</feature>
<evidence type="ECO:0000313" key="5">
    <source>
        <dbReference type="WBParaSite" id="TCNE_0001402501-mRNA-1"/>
    </source>
</evidence>
<keyword evidence="1" id="KW-0472">Membrane</keyword>
<dbReference type="Proteomes" id="UP000050794">
    <property type="component" value="Unassembled WGS sequence"/>
</dbReference>
<gene>
    <name evidence="3" type="ORF">TCNE_LOCUS14025</name>
</gene>
<evidence type="ECO:0000256" key="2">
    <source>
        <dbReference type="SAM" id="SignalP"/>
    </source>
</evidence>
<reference evidence="5" key="1">
    <citation type="submission" date="2016-06" db="UniProtKB">
        <authorList>
            <consortium name="WormBaseParasite"/>
        </authorList>
    </citation>
    <scope>IDENTIFICATION</scope>
</reference>
<reference evidence="3 4" key="2">
    <citation type="submission" date="2018-11" db="EMBL/GenBank/DDBJ databases">
        <authorList>
            <consortium name="Pathogen Informatics"/>
        </authorList>
    </citation>
    <scope>NUCLEOTIDE SEQUENCE [LARGE SCALE GENOMIC DNA]</scope>
</reference>
<organism evidence="4 5">
    <name type="scientific">Toxocara canis</name>
    <name type="common">Canine roundworm</name>
    <dbReference type="NCBI Taxonomy" id="6265"/>
    <lineage>
        <taxon>Eukaryota</taxon>
        <taxon>Metazoa</taxon>
        <taxon>Ecdysozoa</taxon>
        <taxon>Nematoda</taxon>
        <taxon>Chromadorea</taxon>
        <taxon>Rhabditida</taxon>
        <taxon>Spirurina</taxon>
        <taxon>Ascaridomorpha</taxon>
        <taxon>Ascaridoidea</taxon>
        <taxon>Toxocaridae</taxon>
        <taxon>Toxocara</taxon>
    </lineage>
</organism>
<protein>
    <submittedName>
        <fullName evidence="5">Secreted protein</fullName>
    </submittedName>
</protein>